<dbReference type="EMBL" id="JBHMAG010000019">
    <property type="protein sequence ID" value="MFB9755880.1"/>
    <property type="molecule type" value="Genomic_DNA"/>
</dbReference>
<keyword evidence="2" id="KW-1185">Reference proteome</keyword>
<reference evidence="1 2" key="1">
    <citation type="submission" date="2024-09" db="EMBL/GenBank/DDBJ databases">
        <authorList>
            <person name="Sun Q."/>
            <person name="Mori K."/>
        </authorList>
    </citation>
    <scope>NUCLEOTIDE SEQUENCE [LARGE SCALE GENOMIC DNA]</scope>
    <source>
        <strain evidence="1 2">JCM 12520</strain>
    </source>
</reference>
<dbReference type="Gene3D" id="3.40.50.300">
    <property type="entry name" value="P-loop containing nucleotide triphosphate hydrolases"/>
    <property type="match status" value="1"/>
</dbReference>
<organism evidence="1 2">
    <name type="scientific">Paenibacillus hodogayensis</name>
    <dbReference type="NCBI Taxonomy" id="279208"/>
    <lineage>
        <taxon>Bacteria</taxon>
        <taxon>Bacillati</taxon>
        <taxon>Bacillota</taxon>
        <taxon>Bacilli</taxon>
        <taxon>Bacillales</taxon>
        <taxon>Paenibacillaceae</taxon>
        <taxon>Paenibacillus</taxon>
    </lineage>
</organism>
<name>A0ABV5W5M7_9BACL</name>
<proteinExistence type="predicted"/>
<comment type="caution">
    <text evidence="1">The sequence shown here is derived from an EMBL/GenBank/DDBJ whole genome shotgun (WGS) entry which is preliminary data.</text>
</comment>
<accession>A0ABV5W5M7</accession>
<protein>
    <recommendedName>
        <fullName evidence="3">AAA+ ATPase domain-containing protein</fullName>
    </recommendedName>
</protein>
<evidence type="ECO:0008006" key="3">
    <source>
        <dbReference type="Google" id="ProtNLM"/>
    </source>
</evidence>
<dbReference type="RefSeq" id="WP_344915549.1">
    <property type="nucleotide sequence ID" value="NZ_BAAAYO010000015.1"/>
</dbReference>
<dbReference type="InterPro" id="IPR027417">
    <property type="entry name" value="P-loop_NTPase"/>
</dbReference>
<dbReference type="SUPFAM" id="SSF52540">
    <property type="entry name" value="P-loop containing nucleoside triphosphate hydrolases"/>
    <property type="match status" value="1"/>
</dbReference>
<evidence type="ECO:0000313" key="1">
    <source>
        <dbReference type="EMBL" id="MFB9755880.1"/>
    </source>
</evidence>
<sequence>MMKYRDVFLQQHNFLRSTRLDLDKADSSTNFVATPLFAHVLDRVITGLCSNGPRAISVTGPFGTGKSTTIFKLLQLLESGDDKQFKELGRAYPELEPISSLPQIIPIPVYGTSSAIAPNIKAAISRIAESLNDLELMNETEKVDSSDLNAIIKLIEIVRTKHPSKHLILVIDELGKHLEYAASHPEDNDVYLLQLIAEYADRSTTPKMTVITILHQAFENYGNRLLRTQREEFAKIQGRFEDIAFQLPVEDTLKIMGASISSTCINSDAIESVRNLAERIGQELFNLGAVPINLSQVDYISLCRECAPLHPLTALLIGPLFRHFAQNERSLFSMLGSNEPCGFQRFLNETEINTEAPKLYGLSELYEYIATSLGSSIYHSSFSRRWSIIETALGRVPDNNDSTHNLVKSIGLISAIPIRQLVASKYVLELSQGTQIDESIQLLTNRSIVVHRRYSNSYRLWDGSDIDIESLIEDARRSIGVPSFIESLARLVPPRPITARKHSMQTGALRWFDMTYITAEQIHLIKADSKPLNGDGRVYVVISSIDERLPSEIDNLEPWQMVLWTVLPPTLFEAVTELYYVRWVKENTPALRDDEVARREITEREYDLELLIERTVDGAILRPEGVVTVFTHSGAPLKLEGKQLNSLVSELCDRLYPKAPRVINEFVNRNVLSTAATAARNDVLKRIITNTNEKDLGIIGSPPQLPIYLSTLQKTGLHREVEGKWELYAPGRESTWFDSWSYLESKTKETYCPVSDLWSGLSLPPYGVRRGLLPLLTVAYMYVNRNRVSIMENDAFVPELSTAVIERLLRNPEQYKIRLSEISGNNKAFIEIMVQQGALSEFDGTTDLLSLVRPLIAFANRLPEYTRNTKLLSEKTIKLRQALMTAKEPAELLFYSLPSAVGFESIDTTNRSSLPEIVTQIVDSIRELADCYPKLLSQIQAIIFETFGYYDTPADAALDKVRKRATIIQNLIRDLDFKAVVWRMTQDTETDKWLDSVASVIMKKTPKNWFDRTLDEFKIEIALSERKFVHYETIASLYKSESSDIEPVRIGITTLDTDFETVISLSEIEHEQTRGIVHSVINQFNSGTIDGNQLLLIASELVKAYYSDSQKKGKAEQHA</sequence>
<dbReference type="Proteomes" id="UP001589619">
    <property type="component" value="Unassembled WGS sequence"/>
</dbReference>
<gene>
    <name evidence="1" type="ORF">ACFFNY_30225</name>
</gene>
<evidence type="ECO:0000313" key="2">
    <source>
        <dbReference type="Proteomes" id="UP001589619"/>
    </source>
</evidence>